<evidence type="ECO:0000313" key="6">
    <source>
        <dbReference type="Proteomes" id="UP000325313"/>
    </source>
</evidence>
<evidence type="ECO:0000256" key="2">
    <source>
        <dbReference type="SAM" id="SignalP"/>
    </source>
</evidence>
<dbReference type="EMBL" id="VDEP01000371">
    <property type="protein sequence ID" value="KAA1095757.1"/>
    <property type="molecule type" value="Genomic_DNA"/>
</dbReference>
<organism evidence="4 6">
    <name type="scientific">Puccinia graminis f. sp. tritici</name>
    <dbReference type="NCBI Taxonomy" id="56615"/>
    <lineage>
        <taxon>Eukaryota</taxon>
        <taxon>Fungi</taxon>
        <taxon>Dikarya</taxon>
        <taxon>Basidiomycota</taxon>
        <taxon>Pucciniomycotina</taxon>
        <taxon>Pucciniomycetes</taxon>
        <taxon>Pucciniales</taxon>
        <taxon>Pucciniaceae</taxon>
        <taxon>Puccinia</taxon>
    </lineage>
</organism>
<evidence type="ECO:0000313" key="3">
    <source>
        <dbReference type="EMBL" id="KAA1087338.1"/>
    </source>
</evidence>
<gene>
    <name evidence="3" type="ORF">PGT21_029271</name>
    <name evidence="4" type="ORF">PGTUg99_028630</name>
</gene>
<reference evidence="5 6" key="1">
    <citation type="submission" date="2019-05" db="EMBL/GenBank/DDBJ databases">
        <title>Emergence of the Ug99 lineage of the wheat stem rust pathogen through somatic hybridization.</title>
        <authorList>
            <person name="Li F."/>
            <person name="Upadhyaya N.M."/>
            <person name="Sperschneider J."/>
            <person name="Matny O."/>
            <person name="Nguyen-Phuc H."/>
            <person name="Mago R."/>
            <person name="Raley C."/>
            <person name="Miller M.E."/>
            <person name="Silverstein K.A.T."/>
            <person name="Henningsen E."/>
            <person name="Hirsch C.D."/>
            <person name="Visser B."/>
            <person name="Pretorius Z.A."/>
            <person name="Steffenson B.J."/>
            <person name="Schwessinger B."/>
            <person name="Dodds P.N."/>
            <person name="Figueroa M."/>
        </authorList>
    </citation>
    <scope>NUCLEOTIDE SEQUENCE [LARGE SCALE GENOMIC DNA]</scope>
    <source>
        <strain evidence="3">21-0</strain>
        <strain evidence="4 6">Ug99</strain>
    </source>
</reference>
<proteinExistence type="predicted"/>
<dbReference type="EMBL" id="VSWC01000105">
    <property type="protein sequence ID" value="KAA1087338.1"/>
    <property type="molecule type" value="Genomic_DNA"/>
</dbReference>
<accession>A0A5B0P2H0</accession>
<evidence type="ECO:0000313" key="5">
    <source>
        <dbReference type="Proteomes" id="UP000324748"/>
    </source>
</evidence>
<dbReference type="Proteomes" id="UP000324748">
    <property type="component" value="Unassembled WGS sequence"/>
</dbReference>
<comment type="caution">
    <text evidence="4">The sequence shown here is derived from an EMBL/GenBank/DDBJ whole genome shotgun (WGS) entry which is preliminary data.</text>
</comment>
<dbReference type="AlphaFoldDB" id="A0A5B0P2H0"/>
<evidence type="ECO:0000256" key="1">
    <source>
        <dbReference type="SAM" id="MobiDB-lite"/>
    </source>
</evidence>
<protein>
    <submittedName>
        <fullName evidence="4">Uncharacterized protein</fullName>
    </submittedName>
</protein>
<keyword evidence="2" id="KW-0732">Signal</keyword>
<keyword evidence="5" id="KW-1185">Reference proteome</keyword>
<feature type="chain" id="PRO_5036137625" evidence="2">
    <location>
        <begin position="20"/>
        <end position="164"/>
    </location>
</feature>
<dbReference type="OrthoDB" id="10280575at2759"/>
<feature type="compositionally biased region" description="Acidic residues" evidence="1">
    <location>
        <begin position="108"/>
        <end position="119"/>
    </location>
</feature>
<feature type="signal peptide" evidence="2">
    <location>
        <begin position="1"/>
        <end position="19"/>
    </location>
</feature>
<evidence type="ECO:0000313" key="4">
    <source>
        <dbReference type="EMBL" id="KAA1095757.1"/>
    </source>
</evidence>
<dbReference type="Proteomes" id="UP000325313">
    <property type="component" value="Unassembled WGS sequence"/>
</dbReference>
<sequence>MRSLLVIAIFLTLLQSSFARPLLDGQTESLKATTKRAEEEPVPSNILSDLTNVQAATSNALPGPVGAGKRASIEIPTASNQLASTNSESEASPQVEGSGTSAAPAEFGDSEDAGGEQDGDFALPDGYNGQDEMPMPGILGVDGKPIPPAGYQAIKGPGASDLED</sequence>
<feature type="compositionally biased region" description="Polar residues" evidence="1">
    <location>
        <begin position="77"/>
        <end position="101"/>
    </location>
</feature>
<feature type="region of interest" description="Disordered" evidence="1">
    <location>
        <begin position="58"/>
        <end position="164"/>
    </location>
</feature>
<name>A0A5B0P2H0_PUCGR</name>